<feature type="transmembrane region" description="Helical" evidence="1">
    <location>
        <begin position="52"/>
        <end position="72"/>
    </location>
</feature>
<proteinExistence type="predicted"/>
<keyword evidence="1" id="KW-0472">Membrane</keyword>
<organism evidence="2 3">
    <name type="scientific">Planoprotostelium fungivorum</name>
    <dbReference type="NCBI Taxonomy" id="1890364"/>
    <lineage>
        <taxon>Eukaryota</taxon>
        <taxon>Amoebozoa</taxon>
        <taxon>Evosea</taxon>
        <taxon>Variosea</taxon>
        <taxon>Cavosteliida</taxon>
        <taxon>Cavosteliaceae</taxon>
        <taxon>Planoprotostelium</taxon>
    </lineage>
</organism>
<evidence type="ECO:0000313" key="3">
    <source>
        <dbReference type="Proteomes" id="UP000241769"/>
    </source>
</evidence>
<sequence>MTTPLRANQNKFVSSRLNFTGNEGVNDNDAALSGLASTGKGLFLLTDNLRDIYGFSSSLCLSVFFGLTIYGSKRERSFGIIRSLKQPVTKSFPHTKAATLS</sequence>
<dbReference type="EMBL" id="MDYQ01000069">
    <property type="protein sequence ID" value="PRP84111.1"/>
    <property type="molecule type" value="Genomic_DNA"/>
</dbReference>
<protein>
    <submittedName>
        <fullName evidence="2">Uncharacterized protein</fullName>
    </submittedName>
</protein>
<keyword evidence="1" id="KW-0812">Transmembrane</keyword>
<keyword evidence="3" id="KW-1185">Reference proteome</keyword>
<reference evidence="2 3" key="1">
    <citation type="journal article" date="2018" name="Genome Biol. Evol.">
        <title>Multiple Roots of Fruiting Body Formation in Amoebozoa.</title>
        <authorList>
            <person name="Hillmann F."/>
            <person name="Forbes G."/>
            <person name="Novohradska S."/>
            <person name="Ferling I."/>
            <person name="Riege K."/>
            <person name="Groth M."/>
            <person name="Westermann M."/>
            <person name="Marz M."/>
            <person name="Spaller T."/>
            <person name="Winckler T."/>
            <person name="Schaap P."/>
            <person name="Glockner G."/>
        </authorList>
    </citation>
    <scope>NUCLEOTIDE SEQUENCE [LARGE SCALE GENOMIC DNA]</scope>
    <source>
        <strain evidence="2 3">Jena</strain>
    </source>
</reference>
<dbReference type="AlphaFoldDB" id="A0A2P6NJI8"/>
<evidence type="ECO:0000313" key="2">
    <source>
        <dbReference type="EMBL" id="PRP84111.1"/>
    </source>
</evidence>
<dbReference type="Proteomes" id="UP000241769">
    <property type="component" value="Unassembled WGS sequence"/>
</dbReference>
<name>A0A2P6NJI8_9EUKA</name>
<gene>
    <name evidence="2" type="ORF">PROFUN_04102</name>
</gene>
<dbReference type="InParanoid" id="A0A2P6NJI8"/>
<evidence type="ECO:0000256" key="1">
    <source>
        <dbReference type="SAM" id="Phobius"/>
    </source>
</evidence>
<comment type="caution">
    <text evidence="2">The sequence shown here is derived from an EMBL/GenBank/DDBJ whole genome shotgun (WGS) entry which is preliminary data.</text>
</comment>
<keyword evidence="1" id="KW-1133">Transmembrane helix</keyword>
<accession>A0A2P6NJI8</accession>